<comment type="similarity">
    <text evidence="7">Belongs to the aspartate/glutamate racemases family.</text>
</comment>
<evidence type="ECO:0000313" key="9">
    <source>
        <dbReference type="Proteomes" id="UP000614410"/>
    </source>
</evidence>
<evidence type="ECO:0000256" key="5">
    <source>
        <dbReference type="ARBA" id="ARBA00023235"/>
    </source>
</evidence>
<feature type="binding site" evidence="7">
    <location>
        <begin position="11"/>
        <end position="12"/>
    </location>
    <ligand>
        <name>substrate</name>
    </ligand>
</feature>
<dbReference type="InterPro" id="IPR001920">
    <property type="entry name" value="Asp/Glu_race"/>
</dbReference>
<feature type="active site" description="Proton donor/acceptor" evidence="7">
    <location>
        <position position="185"/>
    </location>
</feature>
<dbReference type="PANTHER" id="PTHR21198">
    <property type="entry name" value="GLUTAMATE RACEMASE"/>
    <property type="match status" value="1"/>
</dbReference>
<dbReference type="GO" id="GO:0008881">
    <property type="term" value="F:glutamate racemase activity"/>
    <property type="evidence" value="ECO:0007669"/>
    <property type="project" value="UniProtKB-UniRule"/>
</dbReference>
<name>A0A934NGR0_9BACT</name>
<gene>
    <name evidence="7" type="primary">murI</name>
    <name evidence="8" type="ORF">JF887_09310</name>
</gene>
<dbReference type="HAMAP" id="MF_00258">
    <property type="entry name" value="Glu_racemase"/>
    <property type="match status" value="1"/>
</dbReference>
<keyword evidence="6 7" id="KW-0961">Cell wall biogenesis/degradation</keyword>
<organism evidence="8 9">
    <name type="scientific">Candidatus Amunia macphersoniae</name>
    <dbReference type="NCBI Taxonomy" id="3127014"/>
    <lineage>
        <taxon>Bacteria</taxon>
        <taxon>Bacillati</taxon>
        <taxon>Candidatus Dormiibacterota</taxon>
        <taxon>Candidatus Dormibacteria</taxon>
        <taxon>Candidatus Aeolococcales</taxon>
        <taxon>Candidatus Aeolococcaceae</taxon>
        <taxon>Candidatus Amunia</taxon>
    </lineage>
</organism>
<dbReference type="Pfam" id="PF01177">
    <property type="entry name" value="Asp_Glu_race"/>
    <property type="match status" value="1"/>
</dbReference>
<dbReference type="Proteomes" id="UP000614410">
    <property type="component" value="Unassembled WGS sequence"/>
</dbReference>
<sequence>MSDTRPIGVFDSGVGGLTVLQQLHALLPGERLIYLADLAHFPYGPRYQHEVRDFALRIIDHLVGLDTKLVVVACNTATAAALNAARERFDVPIVGVIAPGAQAAVEATRNGRVAVISTEGTRASQEYVHAIKEANPGVGVLGLAVPDLVDIVEAGEAAGPQAHAILAEVLTEIGGWGADTLVLGCTHYPLLRPTLQRLLHGGAVSVVDSAETTAARVGRILTVNRLGAGGEATVAPVLLVTAAPQRFAASAELLFGGSLPEPTLVPLWDAAALSGASP</sequence>
<dbReference type="NCBIfam" id="TIGR00067">
    <property type="entry name" value="glut_race"/>
    <property type="match status" value="1"/>
</dbReference>
<dbReference type="Gene3D" id="3.40.50.1860">
    <property type="match status" value="2"/>
</dbReference>
<comment type="caution">
    <text evidence="8">The sequence shown here is derived from an EMBL/GenBank/DDBJ whole genome shotgun (WGS) entry which is preliminary data.</text>
</comment>
<protein>
    <recommendedName>
        <fullName evidence="2 7">Glutamate racemase</fullName>
        <ecNumber evidence="2 7">5.1.1.3</ecNumber>
    </recommendedName>
</protein>
<dbReference type="FunFam" id="3.40.50.1860:FF:000001">
    <property type="entry name" value="Glutamate racemase"/>
    <property type="match status" value="1"/>
</dbReference>
<dbReference type="PANTHER" id="PTHR21198:SF2">
    <property type="entry name" value="GLUTAMATE RACEMASE"/>
    <property type="match status" value="1"/>
</dbReference>
<dbReference type="PROSITE" id="PS00923">
    <property type="entry name" value="ASP_GLU_RACEMASE_1"/>
    <property type="match status" value="1"/>
</dbReference>
<accession>A0A934NGR0</accession>
<dbReference type="GO" id="GO:0071555">
    <property type="term" value="P:cell wall organization"/>
    <property type="evidence" value="ECO:0007669"/>
    <property type="project" value="UniProtKB-KW"/>
</dbReference>
<comment type="catalytic activity">
    <reaction evidence="1 7">
        <text>L-glutamate = D-glutamate</text>
        <dbReference type="Rhea" id="RHEA:12813"/>
        <dbReference type="ChEBI" id="CHEBI:29985"/>
        <dbReference type="ChEBI" id="CHEBI:29986"/>
        <dbReference type="EC" id="5.1.1.3"/>
    </reaction>
</comment>
<feature type="binding site" evidence="7">
    <location>
        <begin position="43"/>
        <end position="44"/>
    </location>
    <ligand>
        <name>substrate</name>
    </ligand>
</feature>
<keyword evidence="5 7" id="KW-0413">Isomerase</keyword>
<evidence type="ECO:0000256" key="4">
    <source>
        <dbReference type="ARBA" id="ARBA00022984"/>
    </source>
</evidence>
<feature type="binding site" evidence="7">
    <location>
        <begin position="186"/>
        <end position="187"/>
    </location>
    <ligand>
        <name>substrate</name>
    </ligand>
</feature>
<dbReference type="EMBL" id="JAEKNN010000048">
    <property type="protein sequence ID" value="MBJ7609606.1"/>
    <property type="molecule type" value="Genomic_DNA"/>
</dbReference>
<feature type="binding site" evidence="7">
    <location>
        <begin position="75"/>
        <end position="76"/>
    </location>
    <ligand>
        <name>substrate</name>
    </ligand>
</feature>
<dbReference type="AlphaFoldDB" id="A0A934NGR0"/>
<dbReference type="PROSITE" id="PS00924">
    <property type="entry name" value="ASP_GLU_RACEMASE_2"/>
    <property type="match status" value="1"/>
</dbReference>
<dbReference type="GO" id="GO:0009252">
    <property type="term" value="P:peptidoglycan biosynthetic process"/>
    <property type="evidence" value="ECO:0007669"/>
    <property type="project" value="UniProtKB-UniRule"/>
</dbReference>
<keyword evidence="3 7" id="KW-0133">Cell shape</keyword>
<evidence type="ECO:0000256" key="3">
    <source>
        <dbReference type="ARBA" id="ARBA00022960"/>
    </source>
</evidence>
<dbReference type="SUPFAM" id="SSF53681">
    <property type="entry name" value="Aspartate/glutamate racemase"/>
    <property type="match status" value="2"/>
</dbReference>
<dbReference type="EC" id="5.1.1.3" evidence="2 7"/>
<dbReference type="InterPro" id="IPR015942">
    <property type="entry name" value="Asp/Glu/hydantoin_racemase"/>
</dbReference>
<evidence type="ECO:0000313" key="8">
    <source>
        <dbReference type="EMBL" id="MBJ7609606.1"/>
    </source>
</evidence>
<comment type="pathway">
    <text evidence="7">Cell wall biogenesis; peptidoglycan biosynthesis.</text>
</comment>
<evidence type="ECO:0000256" key="2">
    <source>
        <dbReference type="ARBA" id="ARBA00013090"/>
    </source>
</evidence>
<dbReference type="GO" id="GO:0008360">
    <property type="term" value="P:regulation of cell shape"/>
    <property type="evidence" value="ECO:0007669"/>
    <property type="project" value="UniProtKB-KW"/>
</dbReference>
<dbReference type="InterPro" id="IPR033134">
    <property type="entry name" value="Asp/Glu_racemase_AS_2"/>
</dbReference>
<evidence type="ECO:0000256" key="6">
    <source>
        <dbReference type="ARBA" id="ARBA00023316"/>
    </source>
</evidence>
<dbReference type="InterPro" id="IPR018187">
    <property type="entry name" value="Asp/Glu_racemase_AS_1"/>
</dbReference>
<evidence type="ECO:0000256" key="7">
    <source>
        <dbReference type="HAMAP-Rule" id="MF_00258"/>
    </source>
</evidence>
<keyword evidence="4 7" id="KW-0573">Peptidoglycan synthesis</keyword>
<dbReference type="InterPro" id="IPR004391">
    <property type="entry name" value="Glu_race"/>
</dbReference>
<proteinExistence type="inferred from homology"/>
<feature type="active site" description="Proton donor/acceptor" evidence="7">
    <location>
        <position position="74"/>
    </location>
</feature>
<reference evidence="8 9" key="1">
    <citation type="submission" date="2020-10" db="EMBL/GenBank/DDBJ databases">
        <title>Ca. Dormibacterota MAGs.</title>
        <authorList>
            <person name="Montgomery K."/>
        </authorList>
    </citation>
    <scope>NUCLEOTIDE SEQUENCE [LARGE SCALE GENOMIC DNA]</scope>
    <source>
        <strain evidence="8">Mitchell_Peninsula_5</strain>
    </source>
</reference>
<comment type="function">
    <text evidence="7">Provides the (R)-glutamate required for cell wall biosynthesis.</text>
</comment>
<evidence type="ECO:0000256" key="1">
    <source>
        <dbReference type="ARBA" id="ARBA00001602"/>
    </source>
</evidence>